<dbReference type="PANTHER" id="PTHR11871">
    <property type="entry name" value="PROTEIN PHOSPHATASE PP2A REGULATORY SUBUNIT B"/>
    <property type="match status" value="1"/>
</dbReference>
<accession>A0AAD6R4Y3</accession>
<gene>
    <name evidence="3" type="ORF">NC653_007807</name>
</gene>
<evidence type="ECO:0000256" key="2">
    <source>
        <dbReference type="ARBA" id="ARBA00022737"/>
    </source>
</evidence>
<evidence type="ECO:0000313" key="3">
    <source>
        <dbReference type="EMBL" id="KAJ7002446.1"/>
    </source>
</evidence>
<dbReference type="EMBL" id="JAQIZT010000003">
    <property type="protein sequence ID" value="KAJ7002446.1"/>
    <property type="molecule type" value="Genomic_DNA"/>
</dbReference>
<evidence type="ECO:0000313" key="4">
    <source>
        <dbReference type="Proteomes" id="UP001164929"/>
    </source>
</evidence>
<name>A0AAD6R4Y3_9ROSI</name>
<protein>
    <submittedName>
        <fullName evidence="3">Uncharacterized protein</fullName>
    </submittedName>
</protein>
<dbReference type="AlphaFoldDB" id="A0AAD6R4Y3"/>
<dbReference type="GO" id="GO:0019888">
    <property type="term" value="F:protein phosphatase regulator activity"/>
    <property type="evidence" value="ECO:0007669"/>
    <property type="project" value="InterPro"/>
</dbReference>
<comment type="caution">
    <text evidence="3">The sequence shown here is derived from an EMBL/GenBank/DDBJ whole genome shotgun (WGS) entry which is preliminary data.</text>
</comment>
<keyword evidence="4" id="KW-1185">Reference proteome</keyword>
<keyword evidence="2" id="KW-0677">Repeat</keyword>
<evidence type="ECO:0000256" key="1">
    <source>
        <dbReference type="ARBA" id="ARBA00022574"/>
    </source>
</evidence>
<dbReference type="InterPro" id="IPR000009">
    <property type="entry name" value="PP2A_PR55"/>
</dbReference>
<sequence length="266" mass="29558">MGNVCDRIEKVGKYGNVAGTCTQDIRKVGADPKSNNGSGVERPIWVDYEDIEEDVDDIGDEVIDISRIPPRHCNTLAYSSSKGSIRLIDLRQSAFVTTLMPNICVDLYQNDSIFDKFEVFCLSGDGIASCDRLRTANLVSGIWLYYLEESTEATTFGSQQKSNEETSPDPFKAFMIPKQHKHVLSLDKQGAEGPGVDANGNSFVFLDKVFVALSHGILREKIPLPVLPQTACTCTMHKDDPQEEMYLLGEVLGLLLEEDSFYHSHQ</sequence>
<keyword evidence="1" id="KW-0853">WD repeat</keyword>
<proteinExistence type="predicted"/>
<dbReference type="Proteomes" id="UP001164929">
    <property type="component" value="Chromosome 3"/>
</dbReference>
<reference evidence="3" key="1">
    <citation type="journal article" date="2023" name="Mol. Ecol. Resour.">
        <title>Chromosome-level genome assembly of a triploid poplar Populus alba 'Berolinensis'.</title>
        <authorList>
            <person name="Chen S."/>
            <person name="Yu Y."/>
            <person name="Wang X."/>
            <person name="Wang S."/>
            <person name="Zhang T."/>
            <person name="Zhou Y."/>
            <person name="He R."/>
            <person name="Meng N."/>
            <person name="Wang Y."/>
            <person name="Liu W."/>
            <person name="Liu Z."/>
            <person name="Liu J."/>
            <person name="Guo Q."/>
            <person name="Huang H."/>
            <person name="Sederoff R.R."/>
            <person name="Wang G."/>
            <person name="Qu G."/>
            <person name="Chen S."/>
        </authorList>
    </citation>
    <scope>NUCLEOTIDE SEQUENCE</scope>
    <source>
        <strain evidence="3">SC-2020</strain>
    </source>
</reference>
<dbReference type="GO" id="GO:0000159">
    <property type="term" value="C:protein phosphatase type 2A complex"/>
    <property type="evidence" value="ECO:0007669"/>
    <property type="project" value="InterPro"/>
</dbReference>
<organism evidence="3 4">
    <name type="scientific">Populus alba x Populus x berolinensis</name>
    <dbReference type="NCBI Taxonomy" id="444605"/>
    <lineage>
        <taxon>Eukaryota</taxon>
        <taxon>Viridiplantae</taxon>
        <taxon>Streptophyta</taxon>
        <taxon>Embryophyta</taxon>
        <taxon>Tracheophyta</taxon>
        <taxon>Spermatophyta</taxon>
        <taxon>Magnoliopsida</taxon>
        <taxon>eudicotyledons</taxon>
        <taxon>Gunneridae</taxon>
        <taxon>Pentapetalae</taxon>
        <taxon>rosids</taxon>
        <taxon>fabids</taxon>
        <taxon>Malpighiales</taxon>
        <taxon>Salicaceae</taxon>
        <taxon>Saliceae</taxon>
        <taxon>Populus</taxon>
    </lineage>
</organism>